<name>A0A1V6TR43_9EURO</name>
<dbReference type="InterPro" id="IPR011032">
    <property type="entry name" value="GroES-like_sf"/>
</dbReference>
<protein>
    <submittedName>
        <fullName evidence="6">Uncharacterized protein</fullName>
    </submittedName>
</protein>
<dbReference type="InterPro" id="IPR036291">
    <property type="entry name" value="NAD(P)-bd_dom_sf"/>
</dbReference>
<dbReference type="PANTHER" id="PTHR42813:SF1">
    <property type="entry name" value="DEHYDROGENASE, PUTATIVE (AFU_ORTHOLOGUE AFUA_5G03930)-RELATED"/>
    <property type="match status" value="1"/>
</dbReference>
<comment type="caution">
    <text evidence="6">The sequence shown here is derived from an EMBL/GenBank/DDBJ whole genome shotgun (WGS) entry which is preliminary data.</text>
</comment>
<sequence>MAAVLPSPITRVEYEPHPTNKMKAARWMGTRDVEVGLVPKPTITDPSDAIVQITHCTIGGSDLHVYEGELNDTMRKGDIMGQEAIGIVEEVGSEVKSLKSGDRVIILPVIACGKCDYCLRQEFSLCDITNPSSEMEALYGHRLSGILGYSRLCGGYPGDQAEYCRVPNADLTCVKAPRDIDARKILGLTNVVTTAWHALELAEVQTGDVVGVWGCGPVGISAQRLAKLRGAKKVYAMDRDPQRLKQAEDFGMIPIDIRVHPDVGDYILSIQPQGLDRAVEASGFRQTAQSPHAALRAMGLERDSSDTIGSIIKATRKGGNVALVGDLLFTTHDFPIGPLMQKALTVRGGQSWPQRYHPFLLDLVVQGKLDPSWMFTYEDEFENIADHYQKFAQHEVPGGLKVCLVTAFGRSERMQSNSDMPVDQGESSEV</sequence>
<evidence type="ECO:0000259" key="4">
    <source>
        <dbReference type="Pfam" id="PF00107"/>
    </source>
</evidence>
<dbReference type="STRING" id="303698.A0A1V6TR43"/>
<dbReference type="EMBL" id="MLKD01000003">
    <property type="protein sequence ID" value="OQE28855.1"/>
    <property type="molecule type" value="Genomic_DNA"/>
</dbReference>
<dbReference type="InterPro" id="IPR013154">
    <property type="entry name" value="ADH-like_N"/>
</dbReference>
<dbReference type="Pfam" id="PF08240">
    <property type="entry name" value="ADH_N"/>
    <property type="match status" value="1"/>
</dbReference>
<dbReference type="Gene3D" id="3.90.180.10">
    <property type="entry name" value="Medium-chain alcohol dehydrogenases, catalytic domain"/>
    <property type="match status" value="1"/>
</dbReference>
<dbReference type="Pfam" id="PF00107">
    <property type="entry name" value="ADH_zinc_N"/>
    <property type="match status" value="1"/>
</dbReference>
<comment type="cofactor">
    <cofactor evidence="1">
        <name>Zn(2+)</name>
        <dbReference type="ChEBI" id="CHEBI:29105"/>
    </cofactor>
</comment>
<dbReference type="InterPro" id="IPR013149">
    <property type="entry name" value="ADH-like_C"/>
</dbReference>
<dbReference type="Proteomes" id="UP000191285">
    <property type="component" value="Unassembled WGS sequence"/>
</dbReference>
<evidence type="ECO:0000256" key="1">
    <source>
        <dbReference type="ARBA" id="ARBA00001947"/>
    </source>
</evidence>
<dbReference type="PANTHER" id="PTHR42813">
    <property type="entry name" value="ZINC-TYPE ALCOHOL DEHYDROGENASE-LIKE"/>
    <property type="match status" value="1"/>
</dbReference>
<feature type="domain" description="Alcohol dehydrogenase-like N-terminal" evidence="5">
    <location>
        <begin position="46"/>
        <end position="176"/>
    </location>
</feature>
<organism evidence="6 7">
    <name type="scientific">Penicillium steckii</name>
    <dbReference type="NCBI Taxonomy" id="303698"/>
    <lineage>
        <taxon>Eukaryota</taxon>
        <taxon>Fungi</taxon>
        <taxon>Dikarya</taxon>
        <taxon>Ascomycota</taxon>
        <taxon>Pezizomycotina</taxon>
        <taxon>Eurotiomycetes</taxon>
        <taxon>Eurotiomycetidae</taxon>
        <taxon>Eurotiales</taxon>
        <taxon>Aspergillaceae</taxon>
        <taxon>Penicillium</taxon>
    </lineage>
</organism>
<dbReference type="SUPFAM" id="SSF51735">
    <property type="entry name" value="NAD(P)-binding Rossmann-fold domains"/>
    <property type="match status" value="1"/>
</dbReference>
<keyword evidence="7" id="KW-1185">Reference proteome</keyword>
<keyword evidence="3" id="KW-0862">Zinc</keyword>
<evidence type="ECO:0000256" key="2">
    <source>
        <dbReference type="ARBA" id="ARBA00022723"/>
    </source>
</evidence>
<feature type="domain" description="Alcohol dehydrogenase-like C-terminal" evidence="4">
    <location>
        <begin position="217"/>
        <end position="298"/>
    </location>
</feature>
<keyword evidence="2" id="KW-0479">Metal-binding</keyword>
<dbReference type="GO" id="GO:0046872">
    <property type="term" value="F:metal ion binding"/>
    <property type="evidence" value="ECO:0007669"/>
    <property type="project" value="UniProtKB-KW"/>
</dbReference>
<gene>
    <name evidence="6" type="ORF">PENSTE_c003G06500</name>
</gene>
<dbReference type="AlphaFoldDB" id="A0A1V6TR43"/>
<dbReference type="OrthoDB" id="256333at2759"/>
<accession>A0A1V6TR43</accession>
<proteinExistence type="predicted"/>
<evidence type="ECO:0000313" key="6">
    <source>
        <dbReference type="EMBL" id="OQE28855.1"/>
    </source>
</evidence>
<reference evidence="7" key="1">
    <citation type="journal article" date="2017" name="Nat. Microbiol.">
        <title>Global analysis of biosynthetic gene clusters reveals vast potential of secondary metabolite production in Penicillium species.</title>
        <authorList>
            <person name="Nielsen J.C."/>
            <person name="Grijseels S."/>
            <person name="Prigent S."/>
            <person name="Ji B."/>
            <person name="Dainat J."/>
            <person name="Nielsen K.F."/>
            <person name="Frisvad J.C."/>
            <person name="Workman M."/>
            <person name="Nielsen J."/>
        </authorList>
    </citation>
    <scope>NUCLEOTIDE SEQUENCE [LARGE SCALE GENOMIC DNA]</scope>
    <source>
        <strain evidence="7">IBT 24891</strain>
    </source>
</reference>
<dbReference type="SUPFAM" id="SSF50129">
    <property type="entry name" value="GroES-like"/>
    <property type="match status" value="1"/>
</dbReference>
<dbReference type="CDD" id="cd08283">
    <property type="entry name" value="FDH_like_1"/>
    <property type="match status" value="1"/>
</dbReference>
<evidence type="ECO:0000256" key="3">
    <source>
        <dbReference type="ARBA" id="ARBA00022833"/>
    </source>
</evidence>
<evidence type="ECO:0000259" key="5">
    <source>
        <dbReference type="Pfam" id="PF08240"/>
    </source>
</evidence>
<dbReference type="Gene3D" id="3.40.50.720">
    <property type="entry name" value="NAD(P)-binding Rossmann-like Domain"/>
    <property type="match status" value="1"/>
</dbReference>
<evidence type="ECO:0000313" key="7">
    <source>
        <dbReference type="Proteomes" id="UP000191285"/>
    </source>
</evidence>